<dbReference type="Proteomes" id="UP000799753">
    <property type="component" value="Unassembled WGS sequence"/>
</dbReference>
<name>A0A6A6S3L8_9PLEO</name>
<accession>A0A6A6S3L8</accession>
<protein>
    <submittedName>
        <fullName evidence="1">Uncharacterized protein</fullName>
    </submittedName>
</protein>
<sequence length="175" mass="20764">MEDVPRSCLNLLLVSKQVYREGVEVFYKHNKFVFYHPLQLSACLFTLKADRKAYIKNISLWFRPASYVGSLSQWNLALEQMVRDLPQLKSFEIVLDWNIAYSCCCTPKPRDLPGKEYLDQLRRKEKLQLTLRCPEADFIIWDIANGMLHQDWYDGRIKINRWCQEFPKTLLGIEK</sequence>
<proteinExistence type="predicted"/>
<gene>
    <name evidence="1" type="ORF">P280DRAFT_467839</name>
</gene>
<organism evidence="1 2">
    <name type="scientific">Massarina eburnea CBS 473.64</name>
    <dbReference type="NCBI Taxonomy" id="1395130"/>
    <lineage>
        <taxon>Eukaryota</taxon>
        <taxon>Fungi</taxon>
        <taxon>Dikarya</taxon>
        <taxon>Ascomycota</taxon>
        <taxon>Pezizomycotina</taxon>
        <taxon>Dothideomycetes</taxon>
        <taxon>Pleosporomycetidae</taxon>
        <taxon>Pleosporales</taxon>
        <taxon>Massarineae</taxon>
        <taxon>Massarinaceae</taxon>
        <taxon>Massarina</taxon>
    </lineage>
</organism>
<dbReference type="PANTHER" id="PTHR42085">
    <property type="entry name" value="F-BOX DOMAIN-CONTAINING PROTEIN"/>
    <property type="match status" value="1"/>
</dbReference>
<evidence type="ECO:0000313" key="1">
    <source>
        <dbReference type="EMBL" id="KAF2642496.1"/>
    </source>
</evidence>
<reference evidence="1" key="1">
    <citation type="journal article" date="2020" name="Stud. Mycol.">
        <title>101 Dothideomycetes genomes: a test case for predicting lifestyles and emergence of pathogens.</title>
        <authorList>
            <person name="Haridas S."/>
            <person name="Albert R."/>
            <person name="Binder M."/>
            <person name="Bloem J."/>
            <person name="Labutti K."/>
            <person name="Salamov A."/>
            <person name="Andreopoulos B."/>
            <person name="Baker S."/>
            <person name="Barry K."/>
            <person name="Bills G."/>
            <person name="Bluhm B."/>
            <person name="Cannon C."/>
            <person name="Castanera R."/>
            <person name="Culley D."/>
            <person name="Daum C."/>
            <person name="Ezra D."/>
            <person name="Gonzalez J."/>
            <person name="Henrissat B."/>
            <person name="Kuo A."/>
            <person name="Liang C."/>
            <person name="Lipzen A."/>
            <person name="Lutzoni F."/>
            <person name="Magnuson J."/>
            <person name="Mondo S."/>
            <person name="Nolan M."/>
            <person name="Ohm R."/>
            <person name="Pangilinan J."/>
            <person name="Park H.-J."/>
            <person name="Ramirez L."/>
            <person name="Alfaro M."/>
            <person name="Sun H."/>
            <person name="Tritt A."/>
            <person name="Yoshinaga Y."/>
            <person name="Zwiers L.-H."/>
            <person name="Turgeon B."/>
            <person name="Goodwin S."/>
            <person name="Spatafora J."/>
            <person name="Crous P."/>
            <person name="Grigoriev I."/>
        </authorList>
    </citation>
    <scope>NUCLEOTIDE SEQUENCE</scope>
    <source>
        <strain evidence="1">CBS 473.64</strain>
    </source>
</reference>
<evidence type="ECO:0000313" key="2">
    <source>
        <dbReference type="Proteomes" id="UP000799753"/>
    </source>
</evidence>
<dbReference type="AlphaFoldDB" id="A0A6A6S3L8"/>
<feature type="non-terminal residue" evidence="1">
    <location>
        <position position="175"/>
    </location>
</feature>
<keyword evidence="2" id="KW-1185">Reference proteome</keyword>
<dbReference type="PANTHER" id="PTHR42085:SF2">
    <property type="entry name" value="F-BOX DOMAIN-CONTAINING PROTEIN"/>
    <property type="match status" value="1"/>
</dbReference>
<dbReference type="EMBL" id="MU006781">
    <property type="protein sequence ID" value="KAF2642496.1"/>
    <property type="molecule type" value="Genomic_DNA"/>
</dbReference>
<dbReference type="InterPro" id="IPR038883">
    <property type="entry name" value="AN11006-like"/>
</dbReference>